<dbReference type="InterPro" id="IPR038904">
    <property type="entry name" value="BRAT1"/>
</dbReference>
<dbReference type="SUPFAM" id="SSF48371">
    <property type="entry name" value="ARM repeat"/>
    <property type="match status" value="1"/>
</dbReference>
<dbReference type="OrthoDB" id="10057956at2759"/>
<gene>
    <name evidence="4" type="ORF">CHIRRI_LOCUS10034</name>
</gene>
<comment type="similarity">
    <text evidence="3">Belongs to the BRAT1 family.</text>
</comment>
<dbReference type="InterPro" id="IPR016024">
    <property type="entry name" value="ARM-type_fold"/>
</dbReference>
<keyword evidence="5" id="KW-1185">Reference proteome</keyword>
<sequence length="969" mass="111934">MAEKDIKECRDKFHQVLTHMKPQDLLKDDTFLEKMQTYLSQAEYNDFIKDPVTMNWIEQSINAFDDPETIPSQQIANFTLKILCFICSNEWNFVEIKEKGLLDKIKFGIEKHPQLQKAPIKLKHMQLLHAISQHSIGLHWIKQTKCWNIVIDYYQTTSSIYLIREASIFFFDVLVKFSELMKDDESCTEALEAIMAPILTYKHHENNQSIVVDDSDFSLELTPSINVLSQILLLCVESKKRTRLAYFILLKYRFENKLWVAQDAFQTDLTFLTSLIRAQNISNIARLTSMDIPPTDVKSTDLQLDIHALHFYNLTMFCMNRQVPKAINSVAEMHHTLWFKLEDRAPKEVILENHDLIFGDQVTMVQTFPILYIIKSRYKQNDQYIIQVCSKIFKKSCEHTIRMLYQYRDALSHENFDFVADLACNCIQSIISVKKYLKRDRATLALQILIYVLKGYVEEPVDDAGSSCGHGINVQLVLQAPNLLSALLNALNVMIDTFKFSWKECIESTEIVPLLLELLENPNLSSRHIVESFKLIQTSIEHFLAPNLALLMDKLEGSGMETLGPTIYKRLHDMSWEVRDSVLELLHAIVVISDEKFPPFQKHIIQNKICQTVEIVARNDSEPYVRASALRVLAAMIKIRLFWEHSLHELDVKKYAVEILGNESEGVVRREAVACITSIYNYQQIPAHCLDLIFSVMAHCAVNDFYWEVRVNALQFWCLVIQRQFVHQGMIDETFPAVTFSKEHKKIITLNDKEIQIRLRKVLNELSVRGCLGIMLACLQDSDLEVINKVVVIIEKMCGYLNKYNFIDEYKRKTVKTGSTKKPVIDSNYAEFQSMDGATNVEVRNTADLRKTTEVCMSPENGEIQKCTAIESIIDQILNTDDITLLTDTYKENLSMNCAKPCNIGEIDGNLFKKFATVSSDDFLDYLIETDMQQLIRDKSEWLQHSENFSTLLDDVLRSFGQNVDLDCY</sequence>
<evidence type="ECO:0000256" key="3">
    <source>
        <dbReference type="ARBA" id="ARBA00061308"/>
    </source>
</evidence>
<dbReference type="GO" id="GO:0008283">
    <property type="term" value="P:cell population proliferation"/>
    <property type="evidence" value="ECO:0007669"/>
    <property type="project" value="InterPro"/>
</dbReference>
<dbReference type="PANTHER" id="PTHR21331:SF2">
    <property type="entry name" value="BRCA1-ASSOCIATED ATM ACTIVATOR 1"/>
    <property type="match status" value="1"/>
</dbReference>
<dbReference type="Gene3D" id="1.25.10.10">
    <property type="entry name" value="Leucine-rich Repeat Variant"/>
    <property type="match status" value="1"/>
</dbReference>
<dbReference type="PANTHER" id="PTHR21331">
    <property type="entry name" value="BRCA1-ASSOCIATED ATM ACTIVATOR 1"/>
    <property type="match status" value="1"/>
</dbReference>
<dbReference type="AlphaFoldDB" id="A0A9N9S080"/>
<dbReference type="Proteomes" id="UP001153620">
    <property type="component" value="Chromosome 3"/>
</dbReference>
<evidence type="ECO:0000256" key="1">
    <source>
        <dbReference type="ARBA" id="ARBA00004496"/>
    </source>
</evidence>
<evidence type="ECO:0000313" key="5">
    <source>
        <dbReference type="Proteomes" id="UP001153620"/>
    </source>
</evidence>
<reference evidence="4" key="2">
    <citation type="submission" date="2022-10" db="EMBL/GenBank/DDBJ databases">
        <authorList>
            <consortium name="ENA_rothamsted_submissions"/>
            <consortium name="culmorum"/>
            <person name="King R."/>
        </authorList>
    </citation>
    <scope>NUCLEOTIDE SEQUENCE</scope>
</reference>
<proteinExistence type="inferred from homology"/>
<comment type="subcellular location">
    <subcellularLocation>
        <location evidence="1">Cytoplasm</location>
    </subcellularLocation>
</comment>
<name>A0A9N9S080_9DIPT</name>
<organism evidence="4 5">
    <name type="scientific">Chironomus riparius</name>
    <dbReference type="NCBI Taxonomy" id="315576"/>
    <lineage>
        <taxon>Eukaryota</taxon>
        <taxon>Metazoa</taxon>
        <taxon>Ecdysozoa</taxon>
        <taxon>Arthropoda</taxon>
        <taxon>Hexapoda</taxon>
        <taxon>Insecta</taxon>
        <taxon>Pterygota</taxon>
        <taxon>Neoptera</taxon>
        <taxon>Endopterygota</taxon>
        <taxon>Diptera</taxon>
        <taxon>Nematocera</taxon>
        <taxon>Chironomoidea</taxon>
        <taxon>Chironomidae</taxon>
        <taxon>Chironominae</taxon>
        <taxon>Chironomus</taxon>
    </lineage>
</organism>
<evidence type="ECO:0008006" key="6">
    <source>
        <dbReference type="Google" id="ProtNLM"/>
    </source>
</evidence>
<evidence type="ECO:0000313" key="4">
    <source>
        <dbReference type="EMBL" id="CAG9807185.1"/>
    </source>
</evidence>
<evidence type="ECO:0000256" key="2">
    <source>
        <dbReference type="ARBA" id="ARBA00022490"/>
    </source>
</evidence>
<dbReference type="EMBL" id="OU895879">
    <property type="protein sequence ID" value="CAG9807185.1"/>
    <property type="molecule type" value="Genomic_DNA"/>
</dbReference>
<protein>
    <recommendedName>
        <fullName evidence="6">BRCA1-associated ATM activator 1</fullName>
    </recommendedName>
</protein>
<keyword evidence="2" id="KW-0963">Cytoplasm</keyword>
<accession>A0A9N9S080</accession>
<dbReference type="GO" id="GO:0006974">
    <property type="term" value="P:DNA damage response"/>
    <property type="evidence" value="ECO:0007669"/>
    <property type="project" value="InterPro"/>
</dbReference>
<dbReference type="InterPro" id="IPR011989">
    <property type="entry name" value="ARM-like"/>
</dbReference>
<dbReference type="GO" id="GO:0005634">
    <property type="term" value="C:nucleus"/>
    <property type="evidence" value="ECO:0007669"/>
    <property type="project" value="TreeGrafter"/>
</dbReference>
<reference evidence="4" key="1">
    <citation type="submission" date="2022-01" db="EMBL/GenBank/DDBJ databases">
        <authorList>
            <person name="King R."/>
        </authorList>
    </citation>
    <scope>NUCLEOTIDE SEQUENCE</scope>
</reference>
<dbReference type="GO" id="GO:0005737">
    <property type="term" value="C:cytoplasm"/>
    <property type="evidence" value="ECO:0007669"/>
    <property type="project" value="UniProtKB-SubCell"/>
</dbReference>